<gene>
    <name evidence="1" type="ORF">CPB83DRAFT_898856</name>
</gene>
<comment type="caution">
    <text evidence="1">The sequence shown here is derived from an EMBL/GenBank/DDBJ whole genome shotgun (WGS) entry which is preliminary data.</text>
</comment>
<evidence type="ECO:0008006" key="3">
    <source>
        <dbReference type="Google" id="ProtNLM"/>
    </source>
</evidence>
<dbReference type="EMBL" id="MU157919">
    <property type="protein sequence ID" value="KAF9523376.1"/>
    <property type="molecule type" value="Genomic_DNA"/>
</dbReference>
<sequence>MQFLKDKREARRQRAADTTLDQFFHQVMPNQPSLPLPESPVPQFLRSNEAPNDSQSDFIRKSIVMARRAKSQMEEQRLVVLNEPSAHSSLLAAINHRISRAESYIYQHESILSSVRRLPFEILLEIFHHCVVPTSWSTAFDKHAHAPPWYLGQICTSWRMAALAAPALWTTVLSPSIMSTYHTISKQLKALEEQLRRSGASRLSISIEAGNTLWSNQSAIVDALVRHSEKWGTLNFKAGIKGLVFLRGVKNRIPLLTTLKIWTLGREPSVSGMNFTMFEQAPLLQSISLHGLGTSEIVLPFRQIVDYREGIIGSSNSLSITPNARSSAVAFTNLTTLYTFRLLLSAPLLLSKLTQLVVICRTPHPPNVRYLVLPSIESIRISTHVHILDQMIQVMSRSRDARQDGCCPLKRLFYRVKTSDEPEGLITQLLQKTPHLTSLDIPLPPKFDVERIAVGRLSKTLTLLPQLQSCRFHISGSHVFRSVSVKSDLELLCPLADGEKAQNSTSSLPFVHLSLCFSAAEYGSVLNVTLNEYQATSGFFKPLSLKGTLIHQIPLLCDETAPIKLNQTVDHNTEVFETIREIMAYEFREENAADMYHSGLHIVLKRLADLDTDGPGLLASNARNILKQWNTILEKSLHLRRWVSSGPNEMVYIPLSHPIRTSDKALDIVYGIPESGLLVNIPENPDFIFNFVDSEP</sequence>
<dbReference type="Proteomes" id="UP000807306">
    <property type="component" value="Unassembled WGS sequence"/>
</dbReference>
<dbReference type="OrthoDB" id="3365698at2759"/>
<keyword evidence="2" id="KW-1185">Reference proteome</keyword>
<evidence type="ECO:0000313" key="1">
    <source>
        <dbReference type="EMBL" id="KAF9523376.1"/>
    </source>
</evidence>
<dbReference type="AlphaFoldDB" id="A0A9P6E688"/>
<reference evidence="1" key="1">
    <citation type="submission" date="2020-11" db="EMBL/GenBank/DDBJ databases">
        <authorList>
            <consortium name="DOE Joint Genome Institute"/>
            <person name="Ahrendt S."/>
            <person name="Riley R."/>
            <person name="Andreopoulos W."/>
            <person name="Labutti K."/>
            <person name="Pangilinan J."/>
            <person name="Ruiz-Duenas F.J."/>
            <person name="Barrasa J.M."/>
            <person name="Sanchez-Garcia M."/>
            <person name="Camarero S."/>
            <person name="Miyauchi S."/>
            <person name="Serrano A."/>
            <person name="Linde D."/>
            <person name="Babiker R."/>
            <person name="Drula E."/>
            <person name="Ayuso-Fernandez I."/>
            <person name="Pacheco R."/>
            <person name="Padilla G."/>
            <person name="Ferreira P."/>
            <person name="Barriuso J."/>
            <person name="Kellner H."/>
            <person name="Castanera R."/>
            <person name="Alfaro M."/>
            <person name="Ramirez L."/>
            <person name="Pisabarro A.G."/>
            <person name="Kuo A."/>
            <person name="Tritt A."/>
            <person name="Lipzen A."/>
            <person name="He G."/>
            <person name="Yan M."/>
            <person name="Ng V."/>
            <person name="Cullen D."/>
            <person name="Martin F."/>
            <person name="Rosso M.-N."/>
            <person name="Henrissat B."/>
            <person name="Hibbett D."/>
            <person name="Martinez A.T."/>
            <person name="Grigoriev I.V."/>
        </authorList>
    </citation>
    <scope>NUCLEOTIDE SEQUENCE</scope>
    <source>
        <strain evidence="1">CBS 506.95</strain>
    </source>
</reference>
<proteinExistence type="predicted"/>
<accession>A0A9P6E688</accession>
<protein>
    <recommendedName>
        <fullName evidence="3">F-box domain-containing protein</fullName>
    </recommendedName>
</protein>
<name>A0A9P6E688_9AGAR</name>
<organism evidence="1 2">
    <name type="scientific">Crepidotus variabilis</name>
    <dbReference type="NCBI Taxonomy" id="179855"/>
    <lineage>
        <taxon>Eukaryota</taxon>
        <taxon>Fungi</taxon>
        <taxon>Dikarya</taxon>
        <taxon>Basidiomycota</taxon>
        <taxon>Agaricomycotina</taxon>
        <taxon>Agaricomycetes</taxon>
        <taxon>Agaricomycetidae</taxon>
        <taxon>Agaricales</taxon>
        <taxon>Agaricineae</taxon>
        <taxon>Crepidotaceae</taxon>
        <taxon>Crepidotus</taxon>
    </lineage>
</organism>
<evidence type="ECO:0000313" key="2">
    <source>
        <dbReference type="Proteomes" id="UP000807306"/>
    </source>
</evidence>